<evidence type="ECO:0000313" key="2">
    <source>
        <dbReference type="EMBL" id="CAB4927119.1"/>
    </source>
</evidence>
<gene>
    <name evidence="1" type="ORF">UFOPK1392_01678</name>
    <name evidence="2" type="ORF">UFOPK3733_00444</name>
</gene>
<dbReference type="EMBL" id="CAFBNC010000013">
    <property type="protein sequence ID" value="CAB4927119.1"/>
    <property type="molecule type" value="Genomic_DNA"/>
</dbReference>
<dbReference type="SUPFAM" id="SSF53756">
    <property type="entry name" value="UDP-Glycosyltransferase/glycogen phosphorylase"/>
    <property type="match status" value="1"/>
</dbReference>
<dbReference type="EMBL" id="CAEMXZ010000084">
    <property type="protein sequence ID" value="CAB4323916.1"/>
    <property type="molecule type" value="Genomic_DNA"/>
</dbReference>
<dbReference type="Pfam" id="PF13692">
    <property type="entry name" value="Glyco_trans_1_4"/>
    <property type="match status" value="1"/>
</dbReference>
<evidence type="ECO:0000313" key="1">
    <source>
        <dbReference type="EMBL" id="CAB4323916.1"/>
    </source>
</evidence>
<dbReference type="Gene3D" id="3.40.50.2000">
    <property type="entry name" value="Glycogen Phosphorylase B"/>
    <property type="match status" value="1"/>
</dbReference>
<name>A0A6J5YGR3_9ZZZZ</name>
<organism evidence="1">
    <name type="scientific">freshwater metagenome</name>
    <dbReference type="NCBI Taxonomy" id="449393"/>
    <lineage>
        <taxon>unclassified sequences</taxon>
        <taxon>metagenomes</taxon>
        <taxon>ecological metagenomes</taxon>
    </lineage>
</organism>
<protein>
    <submittedName>
        <fullName evidence="1">Unannotated protein</fullName>
    </submittedName>
</protein>
<accession>A0A6J5YGR3</accession>
<dbReference type="AlphaFoldDB" id="A0A6J5YGR3"/>
<dbReference type="PANTHER" id="PTHR12526:SF635">
    <property type="entry name" value="GLYCOSYL TRANSFERASE GROUP 1"/>
    <property type="match status" value="1"/>
</dbReference>
<dbReference type="GO" id="GO:0016757">
    <property type="term" value="F:glycosyltransferase activity"/>
    <property type="evidence" value="ECO:0007669"/>
    <property type="project" value="TreeGrafter"/>
</dbReference>
<proteinExistence type="predicted"/>
<reference evidence="1" key="1">
    <citation type="submission" date="2020-05" db="EMBL/GenBank/DDBJ databases">
        <authorList>
            <person name="Chiriac C."/>
            <person name="Salcher M."/>
            <person name="Ghai R."/>
            <person name="Kavagutti S V."/>
        </authorList>
    </citation>
    <scope>NUCLEOTIDE SEQUENCE</scope>
</reference>
<dbReference type="PANTHER" id="PTHR12526">
    <property type="entry name" value="GLYCOSYLTRANSFERASE"/>
    <property type="match status" value="1"/>
</dbReference>
<sequence>MVFVCADTVGELMAGPAIRSVELAAVLVSAGHHVILAAPAGSELSRVGIELRAWSDSDSLRDALVDATVIVVFAPVLADNIWMASLGVPLVVDAYDPGLLETLEQRRGEPFNAQRTWVADASRHLVEPLSVADVVLVANERQRHLVIGMLAASGRIGSRITAEDPALENFIRCVPFGLPSAPPEVRSHPLRSVPGGFADDSFIAYWGGGLYSWLDPITLLEAVALPGDHRVSAALLAGPHPTPVVGELPLADVARRRAHELGLVPQRVSFIDHWVPYQERGDWLCDADVGVSLHHRHTETELSFRTRVLDYLWAGLPVVCTEGDVLASLVADRGLGIVVPPDDPAAVAHALSTLASEDPERVRERRQRTAAVASEMTWDRVASPLVAFCASPMLAPDRRVLSDNDEGILRRLRRALRIAQGRG</sequence>